<accession>A0AAW1LWF4</accession>
<sequence length="209" mass="24052">MGLPMDKYEGLVRNLEREDEKLNTKTVKAKLLLEEKRLKRDEELDSGNKALVMKNTNWKVKRNTEKYDRNKYGRAEASSKVIFCFSCGGKGHIAKFCRKANKKDENNEASGSVAAVSREYRALCMNKKEQVYNINEWTLSVAAVSREYRALCMNKKEQVYNINEWTLDSGATDHMTAFKEILSDFIEVNLGTVITADGNRLKLSERRKH</sequence>
<dbReference type="EMBL" id="JASPKY010000073">
    <property type="protein sequence ID" value="KAK9739558.1"/>
    <property type="molecule type" value="Genomic_DNA"/>
</dbReference>
<feature type="domain" description="CCHC-type" evidence="2">
    <location>
        <begin position="84"/>
        <end position="99"/>
    </location>
</feature>
<dbReference type="GO" id="GO:0008270">
    <property type="term" value="F:zinc ion binding"/>
    <property type="evidence" value="ECO:0007669"/>
    <property type="project" value="UniProtKB-KW"/>
</dbReference>
<comment type="caution">
    <text evidence="3">The sequence shown here is derived from an EMBL/GenBank/DDBJ whole genome shotgun (WGS) entry which is preliminary data.</text>
</comment>
<dbReference type="InterPro" id="IPR001878">
    <property type="entry name" value="Znf_CCHC"/>
</dbReference>
<keyword evidence="1" id="KW-0863">Zinc-finger</keyword>
<organism evidence="3 4">
    <name type="scientific">Popillia japonica</name>
    <name type="common">Japanese beetle</name>
    <dbReference type="NCBI Taxonomy" id="7064"/>
    <lineage>
        <taxon>Eukaryota</taxon>
        <taxon>Metazoa</taxon>
        <taxon>Ecdysozoa</taxon>
        <taxon>Arthropoda</taxon>
        <taxon>Hexapoda</taxon>
        <taxon>Insecta</taxon>
        <taxon>Pterygota</taxon>
        <taxon>Neoptera</taxon>
        <taxon>Endopterygota</taxon>
        <taxon>Coleoptera</taxon>
        <taxon>Polyphaga</taxon>
        <taxon>Scarabaeiformia</taxon>
        <taxon>Scarabaeidae</taxon>
        <taxon>Rutelinae</taxon>
        <taxon>Popillia</taxon>
    </lineage>
</organism>
<evidence type="ECO:0000256" key="1">
    <source>
        <dbReference type="PROSITE-ProRule" id="PRU00047"/>
    </source>
</evidence>
<proteinExistence type="predicted"/>
<gene>
    <name evidence="3" type="ORF">QE152_g8872</name>
</gene>
<dbReference type="InterPro" id="IPR054722">
    <property type="entry name" value="PolX-like_BBD"/>
</dbReference>
<keyword evidence="1" id="KW-0862">Zinc</keyword>
<protein>
    <recommendedName>
        <fullName evidence="2">CCHC-type domain-containing protein</fullName>
    </recommendedName>
</protein>
<dbReference type="GO" id="GO:0003676">
    <property type="term" value="F:nucleic acid binding"/>
    <property type="evidence" value="ECO:0007669"/>
    <property type="project" value="InterPro"/>
</dbReference>
<dbReference type="SUPFAM" id="SSF57756">
    <property type="entry name" value="Retrovirus zinc finger-like domains"/>
    <property type="match status" value="1"/>
</dbReference>
<keyword evidence="1" id="KW-0479">Metal-binding</keyword>
<evidence type="ECO:0000259" key="2">
    <source>
        <dbReference type="PROSITE" id="PS50158"/>
    </source>
</evidence>
<dbReference type="Proteomes" id="UP001458880">
    <property type="component" value="Unassembled WGS sequence"/>
</dbReference>
<keyword evidence="4" id="KW-1185">Reference proteome</keyword>
<dbReference type="PROSITE" id="PS50158">
    <property type="entry name" value="ZF_CCHC"/>
    <property type="match status" value="1"/>
</dbReference>
<evidence type="ECO:0000313" key="4">
    <source>
        <dbReference type="Proteomes" id="UP001458880"/>
    </source>
</evidence>
<dbReference type="Pfam" id="PF22936">
    <property type="entry name" value="Pol_BBD"/>
    <property type="match status" value="1"/>
</dbReference>
<dbReference type="Gene3D" id="4.10.60.10">
    <property type="entry name" value="Zinc finger, CCHC-type"/>
    <property type="match status" value="1"/>
</dbReference>
<evidence type="ECO:0000313" key="3">
    <source>
        <dbReference type="EMBL" id="KAK9739558.1"/>
    </source>
</evidence>
<dbReference type="AlphaFoldDB" id="A0AAW1LWF4"/>
<reference evidence="3 4" key="1">
    <citation type="journal article" date="2024" name="BMC Genomics">
        <title>De novo assembly and annotation of Popillia japonica's genome with initial clues to its potential as an invasive pest.</title>
        <authorList>
            <person name="Cucini C."/>
            <person name="Boschi S."/>
            <person name="Funari R."/>
            <person name="Cardaioli E."/>
            <person name="Iannotti N."/>
            <person name="Marturano G."/>
            <person name="Paoli F."/>
            <person name="Bruttini M."/>
            <person name="Carapelli A."/>
            <person name="Frati F."/>
            <person name="Nardi F."/>
        </authorList>
    </citation>
    <scope>NUCLEOTIDE SEQUENCE [LARGE SCALE GENOMIC DNA]</scope>
    <source>
        <strain evidence="3">DMR45628</strain>
    </source>
</reference>
<dbReference type="InterPro" id="IPR036875">
    <property type="entry name" value="Znf_CCHC_sf"/>
</dbReference>
<name>A0AAW1LWF4_POPJA</name>